<keyword evidence="2" id="KW-1185">Reference proteome</keyword>
<comment type="caution">
    <text evidence="1">The sequence shown here is derived from an EMBL/GenBank/DDBJ whole genome shotgun (WGS) entry which is preliminary data.</text>
</comment>
<gene>
    <name evidence="1" type="ORF">QQF64_009376</name>
</gene>
<evidence type="ECO:0000313" key="2">
    <source>
        <dbReference type="Proteomes" id="UP001558613"/>
    </source>
</evidence>
<evidence type="ECO:0000313" key="1">
    <source>
        <dbReference type="EMBL" id="KAL1258799.1"/>
    </source>
</evidence>
<protein>
    <submittedName>
        <fullName evidence="1">Uncharacterized protein</fullName>
    </submittedName>
</protein>
<organism evidence="1 2">
    <name type="scientific">Cirrhinus molitorella</name>
    <name type="common">mud carp</name>
    <dbReference type="NCBI Taxonomy" id="172907"/>
    <lineage>
        <taxon>Eukaryota</taxon>
        <taxon>Metazoa</taxon>
        <taxon>Chordata</taxon>
        <taxon>Craniata</taxon>
        <taxon>Vertebrata</taxon>
        <taxon>Euteleostomi</taxon>
        <taxon>Actinopterygii</taxon>
        <taxon>Neopterygii</taxon>
        <taxon>Teleostei</taxon>
        <taxon>Ostariophysi</taxon>
        <taxon>Cypriniformes</taxon>
        <taxon>Cyprinidae</taxon>
        <taxon>Labeoninae</taxon>
        <taxon>Labeonini</taxon>
        <taxon>Cirrhinus</taxon>
    </lineage>
</organism>
<name>A0ABR3M0Z9_9TELE</name>
<reference evidence="1 2" key="1">
    <citation type="submission" date="2023-09" db="EMBL/GenBank/DDBJ databases">
        <authorList>
            <person name="Wang M."/>
        </authorList>
    </citation>
    <scope>NUCLEOTIDE SEQUENCE [LARGE SCALE GENOMIC DNA]</scope>
    <source>
        <strain evidence="1">GT-2023</strain>
        <tissue evidence="1">Liver</tissue>
    </source>
</reference>
<dbReference type="Proteomes" id="UP001558613">
    <property type="component" value="Unassembled WGS sequence"/>
</dbReference>
<sequence>MEAYRLEELDITVACQLNKKTIISVAGSALGNNGPEVAVDGKREEREKTGMINGWWPGQSCGAQTLPPYTEGATFVQGSPSQLCSERRDGARSNLQFSTSAVRGRWSQARASVKRAVVRLRASVRDRPPPMRETAGADQNVLAGTHFPQQETDESNWTGSRHRWFEGDLRYRCGRVCSRLRTPYRESPF</sequence>
<dbReference type="EMBL" id="JAYMGO010000016">
    <property type="protein sequence ID" value="KAL1258799.1"/>
    <property type="molecule type" value="Genomic_DNA"/>
</dbReference>
<proteinExistence type="predicted"/>
<accession>A0ABR3M0Z9</accession>